<dbReference type="Gene3D" id="2.115.10.20">
    <property type="entry name" value="Glycosyl hydrolase domain, family 43"/>
    <property type="match status" value="1"/>
</dbReference>
<name>A0A382NKJ7_9ZZZZ</name>
<dbReference type="AlphaFoldDB" id="A0A382NKJ7"/>
<dbReference type="EMBL" id="UINC01101144">
    <property type="protein sequence ID" value="SVC61724.1"/>
    <property type="molecule type" value="Genomic_DNA"/>
</dbReference>
<evidence type="ECO:0000313" key="1">
    <source>
        <dbReference type="EMBL" id="SVC61724.1"/>
    </source>
</evidence>
<dbReference type="SUPFAM" id="SSF75005">
    <property type="entry name" value="Arabinanase/levansucrase/invertase"/>
    <property type="match status" value="1"/>
</dbReference>
<reference evidence="1" key="1">
    <citation type="submission" date="2018-05" db="EMBL/GenBank/DDBJ databases">
        <authorList>
            <person name="Lanie J.A."/>
            <person name="Ng W.-L."/>
            <person name="Kazmierczak K.M."/>
            <person name="Andrzejewski T.M."/>
            <person name="Davidsen T.M."/>
            <person name="Wayne K.J."/>
            <person name="Tettelin H."/>
            <person name="Glass J.I."/>
            <person name="Rusch D."/>
            <person name="Podicherti R."/>
            <person name="Tsui H.-C.T."/>
            <person name="Winkler M.E."/>
        </authorList>
    </citation>
    <scope>NUCLEOTIDE SEQUENCE</scope>
</reference>
<evidence type="ECO:0008006" key="2">
    <source>
        <dbReference type="Google" id="ProtNLM"/>
    </source>
</evidence>
<organism evidence="1">
    <name type="scientific">marine metagenome</name>
    <dbReference type="NCBI Taxonomy" id="408172"/>
    <lineage>
        <taxon>unclassified sequences</taxon>
        <taxon>metagenomes</taxon>
        <taxon>ecological metagenomes</taxon>
    </lineage>
</organism>
<accession>A0A382NKJ7</accession>
<proteinExistence type="predicted"/>
<gene>
    <name evidence="1" type="ORF">METZ01_LOCUS314578</name>
</gene>
<feature type="non-terminal residue" evidence="1">
    <location>
        <position position="1"/>
    </location>
</feature>
<protein>
    <recommendedName>
        <fullName evidence="2">Sialidase domain-containing protein</fullName>
    </recommendedName>
</protein>
<sequence length="284" mass="32222">QLELSGIGGPSLIRIKDGRYRLYLHSRTHEGDKNIISLISSDGSKWDVEPGLRIPRGSDSDVDSEAGEPGVYLGLDDKYYMAYTGRFMEINPEGVEEKMHRVVFAVSDDGLTWSKLNQNYADSKNRNDFASSADVNFIDGEFVMYYTGGTFVIRATSLDGLTWARQDMVFWGHDSTTVKYGDEWYMFARMPKQLRYSKNFKLEDERLVMLVSRDGVNWSKNYYQVIVENEDGSEVAVEESKNPAAVLLPDGSLRVFLQDRHGERIYSIKPLEPLPTLVLETPSG</sequence>
<dbReference type="InterPro" id="IPR023296">
    <property type="entry name" value="Glyco_hydro_beta-prop_sf"/>
</dbReference>